<keyword evidence="7" id="KW-1185">Reference proteome</keyword>
<dbReference type="SUPFAM" id="SSF46785">
    <property type="entry name" value="Winged helix' DNA-binding domain"/>
    <property type="match status" value="1"/>
</dbReference>
<keyword evidence="1" id="KW-0805">Transcription regulation</keyword>
<gene>
    <name evidence="6" type="ORF">GE115_14845</name>
</gene>
<keyword evidence="2" id="KW-0238">DNA-binding</keyword>
<dbReference type="SMART" id="SM00418">
    <property type="entry name" value="HTH_ARSR"/>
    <property type="match status" value="1"/>
</dbReference>
<protein>
    <submittedName>
        <fullName evidence="6">Helix-turn-helix domain-containing protein</fullName>
    </submittedName>
</protein>
<dbReference type="Gene3D" id="1.10.10.10">
    <property type="entry name" value="Winged helix-like DNA-binding domain superfamily/Winged helix DNA-binding domain"/>
    <property type="match status" value="1"/>
</dbReference>
<evidence type="ECO:0000256" key="1">
    <source>
        <dbReference type="ARBA" id="ARBA00023015"/>
    </source>
</evidence>
<dbReference type="Proteomes" id="UP000431080">
    <property type="component" value="Unassembled WGS sequence"/>
</dbReference>
<dbReference type="InterPro" id="IPR051081">
    <property type="entry name" value="HTH_MetalResp_TranReg"/>
</dbReference>
<evidence type="ECO:0000313" key="7">
    <source>
        <dbReference type="Proteomes" id="UP000431080"/>
    </source>
</evidence>
<evidence type="ECO:0000256" key="2">
    <source>
        <dbReference type="ARBA" id="ARBA00023125"/>
    </source>
</evidence>
<sequence>MTDSPDDAPRRPRSGPGHPPEPTDPAEPRRIQVRDAGMMRALAHPVRLRLLGLLRVSGPATVGMLAEQVGESAGTVSYHVQTLAKHGFVVEAPGLARDRRERWWRAAHDVTTSDAADLLGDPEAKAASDEYRRTVIDSYRRELLAAIDAEAGLEPEWVAASDSSDAVAHLTLEEFRNVGAELAAVREKWFRRGRERRTGTRAVRVITHVFPRSGP</sequence>
<dbReference type="GO" id="GO:0003677">
    <property type="term" value="F:DNA binding"/>
    <property type="evidence" value="ECO:0007669"/>
    <property type="project" value="UniProtKB-KW"/>
</dbReference>
<dbReference type="CDD" id="cd00090">
    <property type="entry name" value="HTH_ARSR"/>
    <property type="match status" value="1"/>
</dbReference>
<dbReference type="InterPro" id="IPR011991">
    <property type="entry name" value="ArsR-like_HTH"/>
</dbReference>
<dbReference type="AlphaFoldDB" id="A0A6I2F8G9"/>
<dbReference type="RefSeq" id="WP_153685566.1">
    <property type="nucleotide sequence ID" value="NZ_WJIF01000010.1"/>
</dbReference>
<dbReference type="InterPro" id="IPR036390">
    <property type="entry name" value="WH_DNA-bd_sf"/>
</dbReference>
<feature type="domain" description="HTH arsR-type" evidence="5">
    <location>
        <begin position="37"/>
        <end position="120"/>
    </location>
</feature>
<dbReference type="Pfam" id="PF12840">
    <property type="entry name" value="HTH_20"/>
    <property type="match status" value="1"/>
</dbReference>
<dbReference type="EMBL" id="WJIF01000010">
    <property type="protein sequence ID" value="MRG61132.1"/>
    <property type="molecule type" value="Genomic_DNA"/>
</dbReference>
<name>A0A6I2F8G9_9MICO</name>
<accession>A0A6I2F8G9</accession>
<evidence type="ECO:0000256" key="4">
    <source>
        <dbReference type="SAM" id="MobiDB-lite"/>
    </source>
</evidence>
<proteinExistence type="predicted"/>
<evidence type="ECO:0000256" key="3">
    <source>
        <dbReference type="ARBA" id="ARBA00023163"/>
    </source>
</evidence>
<evidence type="ECO:0000313" key="6">
    <source>
        <dbReference type="EMBL" id="MRG61132.1"/>
    </source>
</evidence>
<keyword evidence="3" id="KW-0804">Transcription</keyword>
<dbReference type="InterPro" id="IPR036388">
    <property type="entry name" value="WH-like_DNA-bd_sf"/>
</dbReference>
<reference evidence="6 7" key="1">
    <citation type="submission" date="2019-10" db="EMBL/GenBank/DDBJ databases">
        <authorList>
            <person name="Nie G."/>
            <person name="Ming H."/>
            <person name="Yi B."/>
        </authorList>
    </citation>
    <scope>NUCLEOTIDE SEQUENCE [LARGE SCALE GENOMIC DNA]</scope>
    <source>
        <strain evidence="6 7">CFH 90414</strain>
    </source>
</reference>
<dbReference type="PANTHER" id="PTHR33154:SF15">
    <property type="entry name" value="REGULATORY PROTEIN ARSR"/>
    <property type="match status" value="1"/>
</dbReference>
<dbReference type="PANTHER" id="PTHR33154">
    <property type="entry name" value="TRANSCRIPTIONAL REGULATOR, ARSR FAMILY"/>
    <property type="match status" value="1"/>
</dbReference>
<dbReference type="InterPro" id="IPR001845">
    <property type="entry name" value="HTH_ArsR_DNA-bd_dom"/>
</dbReference>
<feature type="region of interest" description="Disordered" evidence="4">
    <location>
        <begin position="1"/>
        <end position="28"/>
    </location>
</feature>
<dbReference type="GO" id="GO:0003700">
    <property type="term" value="F:DNA-binding transcription factor activity"/>
    <property type="evidence" value="ECO:0007669"/>
    <property type="project" value="InterPro"/>
</dbReference>
<evidence type="ECO:0000259" key="5">
    <source>
        <dbReference type="SMART" id="SM00418"/>
    </source>
</evidence>
<organism evidence="6 7">
    <name type="scientific">Agromyces agglutinans</name>
    <dbReference type="NCBI Taxonomy" id="2662258"/>
    <lineage>
        <taxon>Bacteria</taxon>
        <taxon>Bacillati</taxon>
        <taxon>Actinomycetota</taxon>
        <taxon>Actinomycetes</taxon>
        <taxon>Micrococcales</taxon>
        <taxon>Microbacteriaceae</taxon>
        <taxon>Agromyces</taxon>
    </lineage>
</organism>
<comment type="caution">
    <text evidence="6">The sequence shown here is derived from an EMBL/GenBank/DDBJ whole genome shotgun (WGS) entry which is preliminary data.</text>
</comment>